<feature type="domain" description="Vacuolar membrane-associated protein Iml1 N-terminal" evidence="3">
    <location>
        <begin position="2"/>
        <end position="178"/>
    </location>
</feature>
<dbReference type="Pfam" id="PF12257">
    <property type="entry name" value="IML1"/>
    <property type="match status" value="1"/>
</dbReference>
<dbReference type="EMBL" id="UYWX01000119">
    <property type="protein sequence ID" value="VDM17121.1"/>
    <property type="molecule type" value="Genomic_DNA"/>
</dbReference>
<keyword evidence="2" id="KW-0812">Transmembrane</keyword>
<evidence type="ECO:0000313" key="4">
    <source>
        <dbReference type="EMBL" id="VDM17121.1"/>
    </source>
</evidence>
<dbReference type="Proteomes" id="UP000274429">
    <property type="component" value="Unassembled WGS sequence"/>
</dbReference>
<dbReference type="PANTHER" id="PTHR13179:SF8">
    <property type="entry name" value="GATOR COMPLEX PROTEIN DEPDC5"/>
    <property type="match status" value="1"/>
</dbReference>
<dbReference type="PANTHER" id="PTHR13179">
    <property type="entry name" value="DEP DOMAIN CONTAINING PROTEIN 5"/>
    <property type="match status" value="1"/>
</dbReference>
<evidence type="ECO:0000256" key="2">
    <source>
        <dbReference type="SAM" id="Phobius"/>
    </source>
</evidence>
<gene>
    <name evidence="4" type="ORF">TTAC_LOCUS879</name>
</gene>
<protein>
    <submittedName>
        <fullName evidence="6">DEP domain-containing protein</fullName>
    </submittedName>
</protein>
<dbReference type="InterPro" id="IPR027244">
    <property type="entry name" value="IML1"/>
</dbReference>
<evidence type="ECO:0000259" key="3">
    <source>
        <dbReference type="Pfam" id="PF12257"/>
    </source>
</evidence>
<keyword evidence="2" id="KW-0472">Membrane</keyword>
<dbReference type="GO" id="GO:1990130">
    <property type="term" value="C:GATOR1 complex"/>
    <property type="evidence" value="ECO:0007669"/>
    <property type="project" value="TreeGrafter"/>
</dbReference>
<evidence type="ECO:0000313" key="5">
    <source>
        <dbReference type="Proteomes" id="UP000274429"/>
    </source>
</evidence>
<dbReference type="GO" id="GO:0005765">
    <property type="term" value="C:lysosomal membrane"/>
    <property type="evidence" value="ECO:0007669"/>
    <property type="project" value="TreeGrafter"/>
</dbReference>
<evidence type="ECO:0000313" key="6">
    <source>
        <dbReference type="WBParaSite" id="TTAC_0000087801-mRNA-1"/>
    </source>
</evidence>
<dbReference type="AlphaFoldDB" id="A0A0R3WJM1"/>
<dbReference type="GO" id="GO:0010508">
    <property type="term" value="P:positive regulation of autophagy"/>
    <property type="evidence" value="ECO:0007669"/>
    <property type="project" value="TreeGrafter"/>
</dbReference>
<dbReference type="STRING" id="6205.A0A0R3WJM1"/>
<dbReference type="GO" id="GO:0034198">
    <property type="term" value="P:cellular response to amino acid starvation"/>
    <property type="evidence" value="ECO:0007669"/>
    <property type="project" value="TreeGrafter"/>
</dbReference>
<dbReference type="OrthoDB" id="6278340at2759"/>
<organism evidence="6">
    <name type="scientific">Hydatigena taeniaeformis</name>
    <name type="common">Feline tapeworm</name>
    <name type="synonym">Taenia taeniaeformis</name>
    <dbReference type="NCBI Taxonomy" id="6205"/>
    <lineage>
        <taxon>Eukaryota</taxon>
        <taxon>Metazoa</taxon>
        <taxon>Spiralia</taxon>
        <taxon>Lophotrochozoa</taxon>
        <taxon>Platyhelminthes</taxon>
        <taxon>Cestoda</taxon>
        <taxon>Eucestoda</taxon>
        <taxon>Cyclophyllidea</taxon>
        <taxon>Taeniidae</taxon>
        <taxon>Hydatigera</taxon>
    </lineage>
</organism>
<proteinExistence type="predicted"/>
<sequence>MSCTHDVTLVLSTRVFVDAPFVEIPEESSFSRSPDGQVYVDFYKVIVHNERYSNEEWKRNFSQLMLAFKGYEQEIKDYVFRNLPGVIDPKHVSIRLSTAREANILEGLNLALSGYECYNVDRSFDRTGNACIVISPGFGVFDTNCDMVSFTKQRVLDLGTMVHLVCLGPQPLHAVPLFVCRDFENPDNPEVYIVPHWMNHSFFRSSREIYALKNSETVIRINVSFLSWLISPYSKKHQDPYPCNHWKNLGKEGEGEQDHNILRSNFEPARSPRERQHQRSKTITSLVSTTTPESCRQRTISLNEELLLISRPMEDGLSTSEIGSFDSTFSTHGAANGAFRRKQSKLVDNLIHMKPQDLTQSYQSGSSYQPRDLNRLWKKTTVPADFFIGASASSWQPMGEREMGRRQSNSVFAKKGSQNPVWLKSMEAAAEGAFRTFPFGIHPLLFGVHKTSSQRRWGHFHTAVDTCEDAFPAISFIVYVCCIPGPPVVVGISVAILSQHFC</sequence>
<reference evidence="6" key="1">
    <citation type="submission" date="2017-02" db="UniProtKB">
        <authorList>
            <consortium name="WormBaseParasite"/>
        </authorList>
    </citation>
    <scope>IDENTIFICATION</scope>
</reference>
<name>A0A0R3WJM1_HYDTA</name>
<feature type="transmembrane region" description="Helical" evidence="2">
    <location>
        <begin position="476"/>
        <end position="497"/>
    </location>
</feature>
<keyword evidence="5" id="KW-1185">Reference proteome</keyword>
<dbReference type="GO" id="GO:0005096">
    <property type="term" value="F:GTPase activator activity"/>
    <property type="evidence" value="ECO:0007669"/>
    <property type="project" value="InterPro"/>
</dbReference>
<reference evidence="4 5" key="2">
    <citation type="submission" date="2018-11" db="EMBL/GenBank/DDBJ databases">
        <authorList>
            <consortium name="Pathogen Informatics"/>
        </authorList>
    </citation>
    <scope>NUCLEOTIDE SEQUENCE [LARGE SCALE GENOMIC DNA]</scope>
</reference>
<dbReference type="GO" id="GO:1904262">
    <property type="term" value="P:negative regulation of TORC1 signaling"/>
    <property type="evidence" value="ECO:0007669"/>
    <property type="project" value="TreeGrafter"/>
</dbReference>
<evidence type="ECO:0000256" key="1">
    <source>
        <dbReference type="SAM" id="MobiDB-lite"/>
    </source>
</evidence>
<feature type="region of interest" description="Disordered" evidence="1">
    <location>
        <begin position="269"/>
        <end position="290"/>
    </location>
</feature>
<keyword evidence="2" id="KW-1133">Transmembrane helix</keyword>
<accession>A0A0R3WJM1</accession>
<dbReference type="WBParaSite" id="TTAC_0000087801-mRNA-1">
    <property type="protein sequence ID" value="TTAC_0000087801-mRNA-1"/>
    <property type="gene ID" value="TTAC_0000087801"/>
</dbReference>
<dbReference type="InterPro" id="IPR048255">
    <property type="entry name" value="IML1_N"/>
</dbReference>
<feature type="compositionally biased region" description="Polar residues" evidence="1">
    <location>
        <begin position="281"/>
        <end position="290"/>
    </location>
</feature>